<feature type="domain" description="AMP-dependent synthetase/ligase" evidence="6">
    <location>
        <begin position="5"/>
        <end position="230"/>
    </location>
</feature>
<accession>A0A8K0P6G3</accession>
<dbReference type="SUPFAM" id="SSF56801">
    <property type="entry name" value="Acetyl-CoA synthetase-like"/>
    <property type="match status" value="1"/>
</dbReference>
<reference evidence="7" key="2">
    <citation type="submission" date="2017-10" db="EMBL/GenBank/DDBJ databases">
        <title>Ladona fulva Genome sequencing and assembly.</title>
        <authorList>
            <person name="Murali S."/>
            <person name="Richards S."/>
            <person name="Bandaranaike D."/>
            <person name="Bellair M."/>
            <person name="Blankenburg K."/>
            <person name="Chao H."/>
            <person name="Dinh H."/>
            <person name="Doddapaneni H."/>
            <person name="Dugan-Rocha S."/>
            <person name="Elkadiri S."/>
            <person name="Gnanaolivu R."/>
            <person name="Hernandez B."/>
            <person name="Skinner E."/>
            <person name="Javaid M."/>
            <person name="Lee S."/>
            <person name="Li M."/>
            <person name="Ming W."/>
            <person name="Munidasa M."/>
            <person name="Muniz J."/>
            <person name="Nguyen L."/>
            <person name="Hughes D."/>
            <person name="Osuji N."/>
            <person name="Pu L.-L."/>
            <person name="Puazo M."/>
            <person name="Qu C."/>
            <person name="Quiroz J."/>
            <person name="Raj R."/>
            <person name="Weissenberger G."/>
            <person name="Xin Y."/>
            <person name="Zou X."/>
            <person name="Han Y."/>
            <person name="Worley K."/>
            <person name="Muzny D."/>
            <person name="Gibbs R."/>
        </authorList>
    </citation>
    <scope>NUCLEOTIDE SEQUENCE</scope>
    <source>
        <strain evidence="7">Sampled in the wild</strain>
    </source>
</reference>
<organism evidence="7 8">
    <name type="scientific">Ladona fulva</name>
    <name type="common">Scarce chaser dragonfly</name>
    <name type="synonym">Libellula fulva</name>
    <dbReference type="NCBI Taxonomy" id="123851"/>
    <lineage>
        <taxon>Eukaryota</taxon>
        <taxon>Metazoa</taxon>
        <taxon>Ecdysozoa</taxon>
        <taxon>Arthropoda</taxon>
        <taxon>Hexapoda</taxon>
        <taxon>Insecta</taxon>
        <taxon>Pterygota</taxon>
        <taxon>Palaeoptera</taxon>
        <taxon>Odonata</taxon>
        <taxon>Epiprocta</taxon>
        <taxon>Anisoptera</taxon>
        <taxon>Libelluloidea</taxon>
        <taxon>Libellulidae</taxon>
        <taxon>Ladona</taxon>
    </lineage>
</organism>
<keyword evidence="5" id="KW-0812">Transmembrane</keyword>
<feature type="non-terminal residue" evidence="7">
    <location>
        <position position="237"/>
    </location>
</feature>
<protein>
    <recommendedName>
        <fullName evidence="6">AMP-dependent synthetase/ligase domain-containing protein</fullName>
    </recommendedName>
</protein>
<keyword evidence="4" id="KW-0576">Peroxisome</keyword>
<comment type="subcellular location">
    <subcellularLocation>
        <location evidence="1">Peroxisome</location>
    </subcellularLocation>
</comment>
<reference evidence="7" key="1">
    <citation type="submission" date="2013-04" db="EMBL/GenBank/DDBJ databases">
        <authorList>
            <person name="Qu J."/>
            <person name="Murali S.C."/>
            <person name="Bandaranaike D."/>
            <person name="Bellair M."/>
            <person name="Blankenburg K."/>
            <person name="Chao H."/>
            <person name="Dinh H."/>
            <person name="Doddapaneni H."/>
            <person name="Downs B."/>
            <person name="Dugan-Rocha S."/>
            <person name="Elkadiri S."/>
            <person name="Gnanaolivu R.D."/>
            <person name="Hernandez B."/>
            <person name="Javaid M."/>
            <person name="Jayaseelan J.C."/>
            <person name="Lee S."/>
            <person name="Li M."/>
            <person name="Ming W."/>
            <person name="Munidasa M."/>
            <person name="Muniz J."/>
            <person name="Nguyen L."/>
            <person name="Ongeri F."/>
            <person name="Osuji N."/>
            <person name="Pu L.-L."/>
            <person name="Puazo M."/>
            <person name="Qu C."/>
            <person name="Quiroz J."/>
            <person name="Raj R."/>
            <person name="Weissenberger G."/>
            <person name="Xin Y."/>
            <person name="Zou X."/>
            <person name="Han Y."/>
            <person name="Richards S."/>
            <person name="Worley K."/>
            <person name="Muzny D."/>
            <person name="Gibbs R."/>
        </authorList>
    </citation>
    <scope>NUCLEOTIDE SEQUENCE</scope>
    <source>
        <strain evidence="7">Sampled in the wild</strain>
    </source>
</reference>
<dbReference type="Proteomes" id="UP000792457">
    <property type="component" value="Unassembled WGS sequence"/>
</dbReference>
<sequence>MSIPNTSGSTGFSKGAVHTHYNLMAFSSVLGTSVQSRSRRMGRSMLTLMGNFAVGSLSNLCCSLLYGYSYYSISKFEKKTFLKYLLKYKPETVFFYPYVANWFAREPEVEKYDFSFIKIIAIGGSVLDLATVKLLSNRLPHVKLNQVYGMSECLLAASTGMYQPYEIIHPESKTVAGLKFIKHNGEIYVSSGVLRPFVQAKIVNVSSGCPVGPFEEGILWIRAPYVMKGYVSSEKGK</sequence>
<keyword evidence="3" id="KW-0436">Ligase</keyword>
<dbReference type="EMBL" id="KZ308753">
    <property type="protein sequence ID" value="KAG8233928.1"/>
    <property type="molecule type" value="Genomic_DNA"/>
</dbReference>
<dbReference type="PANTHER" id="PTHR24096">
    <property type="entry name" value="LONG-CHAIN-FATTY-ACID--COA LIGASE"/>
    <property type="match status" value="1"/>
</dbReference>
<dbReference type="GO" id="GO:0016405">
    <property type="term" value="F:CoA-ligase activity"/>
    <property type="evidence" value="ECO:0007669"/>
    <property type="project" value="TreeGrafter"/>
</dbReference>
<dbReference type="OrthoDB" id="10253869at2759"/>
<evidence type="ECO:0000256" key="2">
    <source>
        <dbReference type="ARBA" id="ARBA00006432"/>
    </source>
</evidence>
<evidence type="ECO:0000256" key="5">
    <source>
        <dbReference type="SAM" id="Phobius"/>
    </source>
</evidence>
<keyword evidence="5" id="KW-0472">Membrane</keyword>
<comment type="caution">
    <text evidence="7">The sequence shown here is derived from an EMBL/GenBank/DDBJ whole genome shotgun (WGS) entry which is preliminary data.</text>
</comment>
<dbReference type="Gene3D" id="3.40.50.980">
    <property type="match status" value="2"/>
</dbReference>
<proteinExistence type="inferred from homology"/>
<keyword evidence="8" id="KW-1185">Reference proteome</keyword>
<evidence type="ECO:0000313" key="8">
    <source>
        <dbReference type="Proteomes" id="UP000792457"/>
    </source>
</evidence>
<dbReference type="Pfam" id="PF00501">
    <property type="entry name" value="AMP-binding"/>
    <property type="match status" value="1"/>
</dbReference>
<feature type="transmembrane region" description="Helical" evidence="5">
    <location>
        <begin position="46"/>
        <end position="68"/>
    </location>
</feature>
<dbReference type="AlphaFoldDB" id="A0A8K0P6G3"/>
<evidence type="ECO:0000256" key="4">
    <source>
        <dbReference type="ARBA" id="ARBA00023140"/>
    </source>
</evidence>
<dbReference type="GO" id="GO:0005777">
    <property type="term" value="C:peroxisome"/>
    <property type="evidence" value="ECO:0007669"/>
    <property type="project" value="UniProtKB-SubCell"/>
</dbReference>
<dbReference type="Gene3D" id="2.30.38.10">
    <property type="entry name" value="Luciferase, Domain 3"/>
    <property type="match status" value="1"/>
</dbReference>
<evidence type="ECO:0000256" key="3">
    <source>
        <dbReference type="ARBA" id="ARBA00022598"/>
    </source>
</evidence>
<dbReference type="PROSITE" id="PS00455">
    <property type="entry name" value="AMP_BINDING"/>
    <property type="match status" value="1"/>
</dbReference>
<dbReference type="InterPro" id="IPR020845">
    <property type="entry name" value="AMP-binding_CS"/>
</dbReference>
<evidence type="ECO:0000256" key="1">
    <source>
        <dbReference type="ARBA" id="ARBA00004275"/>
    </source>
</evidence>
<evidence type="ECO:0000313" key="7">
    <source>
        <dbReference type="EMBL" id="KAG8233928.1"/>
    </source>
</evidence>
<comment type="similarity">
    <text evidence="2">Belongs to the ATP-dependent AMP-binding enzyme family.</text>
</comment>
<dbReference type="InterPro" id="IPR000873">
    <property type="entry name" value="AMP-dep_synth/lig_dom"/>
</dbReference>
<name>A0A8K0P6G3_LADFU</name>
<keyword evidence="5" id="KW-1133">Transmembrane helix</keyword>
<dbReference type="PANTHER" id="PTHR24096:SF149">
    <property type="entry name" value="AMP-BINDING DOMAIN-CONTAINING PROTEIN-RELATED"/>
    <property type="match status" value="1"/>
</dbReference>
<evidence type="ECO:0000259" key="6">
    <source>
        <dbReference type="Pfam" id="PF00501"/>
    </source>
</evidence>
<gene>
    <name evidence="7" type="ORF">J437_LFUL005133</name>
</gene>